<dbReference type="RefSeq" id="WP_180306560.1">
    <property type="nucleotide sequence ID" value="NZ_CP058952.1"/>
</dbReference>
<reference evidence="2 3" key="1">
    <citation type="journal article" date="2016" name="Int. J. Syst. Evol. Microbiol.">
        <title>Chitinibacter fontanus sp. nov., isolated from a spring.</title>
        <authorList>
            <person name="Sheu S.Y."/>
            <person name="Li Y.S."/>
            <person name="Young C.C."/>
            <person name="Chen W.M."/>
        </authorList>
    </citation>
    <scope>NUCLEOTIDE SEQUENCE [LARGE SCALE GENOMIC DNA]</scope>
    <source>
        <strain evidence="2 3">STM-7</strain>
    </source>
</reference>
<keyword evidence="3" id="KW-1185">Reference proteome</keyword>
<organism evidence="2 3">
    <name type="scientific">Chitinibacter fontanus</name>
    <dbReference type="NCBI Taxonomy" id="1737446"/>
    <lineage>
        <taxon>Bacteria</taxon>
        <taxon>Pseudomonadati</taxon>
        <taxon>Pseudomonadota</taxon>
        <taxon>Betaproteobacteria</taxon>
        <taxon>Neisseriales</taxon>
        <taxon>Chitinibacteraceae</taxon>
        <taxon>Chitinibacter</taxon>
    </lineage>
</organism>
<dbReference type="Pfam" id="PF09916">
    <property type="entry name" value="DUF2145"/>
    <property type="match status" value="1"/>
</dbReference>
<evidence type="ECO:0000256" key="1">
    <source>
        <dbReference type="SAM" id="SignalP"/>
    </source>
</evidence>
<keyword evidence="1" id="KW-0732">Signal</keyword>
<dbReference type="InterPro" id="IPR014547">
    <property type="entry name" value="UCP028477"/>
</dbReference>
<proteinExistence type="predicted"/>
<accession>A0A7D5Z989</accession>
<protein>
    <submittedName>
        <fullName evidence="2">DUF2145 domain-containing protein</fullName>
    </submittedName>
</protein>
<sequence length="272" mass="31015">MRQITRSFCLALALIASSSAWAGRTCEDKAPDPEVFRKAMAAGYANMQQLDTIKPKVALIARVGQDLSEYKLRYSHLGYVWQDPSQNQQWRVVHLLNECGTANSDLWREGLANFFMDDPFTYDSLIIVPSSAVQERLYTLLQNRSQLEQMHGSSYNMVAYPFSTLHQNSNQWALETLARAMSKDIELRNREQAQQWLKLAGFDGTELKINTFKRLGGRMFRANIAFDDHPTDQRMAGKIKTITVDSIVNFITQNNPGARYYPVDAKPLPKLN</sequence>
<dbReference type="KEGG" id="cfon:HZU75_13630"/>
<dbReference type="AlphaFoldDB" id="A0A7D5Z989"/>
<dbReference type="Proteomes" id="UP000510822">
    <property type="component" value="Chromosome"/>
</dbReference>
<evidence type="ECO:0000313" key="3">
    <source>
        <dbReference type="Proteomes" id="UP000510822"/>
    </source>
</evidence>
<name>A0A7D5Z989_9NEIS</name>
<dbReference type="EMBL" id="CP058952">
    <property type="protein sequence ID" value="QLI82482.1"/>
    <property type="molecule type" value="Genomic_DNA"/>
</dbReference>
<feature type="chain" id="PRO_5028818319" evidence="1">
    <location>
        <begin position="23"/>
        <end position="272"/>
    </location>
</feature>
<evidence type="ECO:0000313" key="2">
    <source>
        <dbReference type="EMBL" id="QLI82482.1"/>
    </source>
</evidence>
<feature type="signal peptide" evidence="1">
    <location>
        <begin position="1"/>
        <end position="22"/>
    </location>
</feature>
<gene>
    <name evidence="2" type="ORF">HZU75_13630</name>
</gene>
<dbReference type="PIRSF" id="PIRSF028477">
    <property type="entry name" value="UCP028477"/>
    <property type="match status" value="1"/>
</dbReference>